<organism evidence="1 2">
    <name type="scientific">Rhodobacter viridis</name>
    <dbReference type="NCBI Taxonomy" id="1054202"/>
    <lineage>
        <taxon>Bacteria</taxon>
        <taxon>Pseudomonadati</taxon>
        <taxon>Pseudomonadota</taxon>
        <taxon>Alphaproteobacteria</taxon>
        <taxon>Rhodobacterales</taxon>
        <taxon>Rhodobacter group</taxon>
        <taxon>Rhodobacter</taxon>
    </lineage>
</organism>
<protein>
    <recommendedName>
        <fullName evidence="3">STAS domain-containing protein</fullName>
    </recommendedName>
</protein>
<name>A0A318TU65_9RHOB</name>
<accession>A0A318TU65</accession>
<dbReference type="RefSeq" id="WP_110806886.1">
    <property type="nucleotide sequence ID" value="NZ_QJTK01000018.1"/>
</dbReference>
<gene>
    <name evidence="1" type="ORF">C8J30_1189</name>
</gene>
<dbReference type="EMBL" id="QJTK01000018">
    <property type="protein sequence ID" value="PYF07410.1"/>
    <property type="molecule type" value="Genomic_DNA"/>
</dbReference>
<proteinExistence type="predicted"/>
<comment type="caution">
    <text evidence="1">The sequence shown here is derived from an EMBL/GenBank/DDBJ whole genome shotgun (WGS) entry which is preliminary data.</text>
</comment>
<dbReference type="AlphaFoldDB" id="A0A318TU65"/>
<dbReference type="Proteomes" id="UP000247727">
    <property type="component" value="Unassembled WGS sequence"/>
</dbReference>
<evidence type="ECO:0000313" key="2">
    <source>
        <dbReference type="Proteomes" id="UP000247727"/>
    </source>
</evidence>
<evidence type="ECO:0008006" key="3">
    <source>
        <dbReference type="Google" id="ProtNLM"/>
    </source>
</evidence>
<sequence>MTDDEMLTLAIPADLAVADAEECRQRLLGLLAAGDAPVTVLFEGEERLGVVAMQLALAATTAANAAGRAASFDADSRAALAHLGWEG</sequence>
<reference evidence="1 2" key="1">
    <citation type="submission" date="2018-06" db="EMBL/GenBank/DDBJ databases">
        <title>Genomic Encyclopedia of Type Strains, Phase III (KMG-III): the genomes of soil and plant-associated and newly described type strains.</title>
        <authorList>
            <person name="Whitman W."/>
        </authorList>
    </citation>
    <scope>NUCLEOTIDE SEQUENCE [LARGE SCALE GENOMIC DNA]</scope>
    <source>
        <strain evidence="1 2">JA737</strain>
    </source>
</reference>
<evidence type="ECO:0000313" key="1">
    <source>
        <dbReference type="EMBL" id="PYF07410.1"/>
    </source>
</evidence>
<keyword evidence="2" id="KW-1185">Reference proteome</keyword>